<dbReference type="Gene3D" id="3.30.9.10">
    <property type="entry name" value="D-Amino Acid Oxidase, subunit A, domain 2"/>
    <property type="match status" value="1"/>
</dbReference>
<protein>
    <submittedName>
        <fullName evidence="2">FAD-binding oxidoreductase</fullName>
    </submittedName>
</protein>
<organism evidence="2 3">
    <name type="scientific">Microvenator marinus</name>
    <dbReference type="NCBI Taxonomy" id="2600177"/>
    <lineage>
        <taxon>Bacteria</taxon>
        <taxon>Deltaproteobacteria</taxon>
        <taxon>Bradymonadales</taxon>
        <taxon>Microvenatoraceae</taxon>
        <taxon>Microvenator</taxon>
    </lineage>
</organism>
<dbReference type="Pfam" id="PF01266">
    <property type="entry name" value="DAO"/>
    <property type="match status" value="1"/>
</dbReference>
<dbReference type="EMBL" id="CP042467">
    <property type="protein sequence ID" value="QED30217.1"/>
    <property type="molecule type" value="Genomic_DNA"/>
</dbReference>
<dbReference type="RefSeq" id="WP_146963715.1">
    <property type="nucleotide sequence ID" value="NZ_CP042467.1"/>
</dbReference>
<dbReference type="SUPFAM" id="SSF51971">
    <property type="entry name" value="Nucleotide-binding domain"/>
    <property type="match status" value="1"/>
</dbReference>
<evidence type="ECO:0000313" key="3">
    <source>
        <dbReference type="Proteomes" id="UP000321595"/>
    </source>
</evidence>
<evidence type="ECO:0000313" key="2">
    <source>
        <dbReference type="EMBL" id="QED30217.1"/>
    </source>
</evidence>
<proteinExistence type="predicted"/>
<accession>A0A5B8XYG0</accession>
<sequence>MSDSSRVALIGAGVAGFCVYRAMKDAGLEVLWFGAVNGSQRPPAALMHAFPGRSFDVPSELHDAFSVALKWCEREFESVAVQVERHLEPGSREERSFHRVKDRFPDLLQWELSGEYLRYSPAYVVDLRAMSTSGLIDEEVEAVVVREAGIEVIASKTYHVDALVVCPGAALSDWWECRHTIYGGEFVSTREYHPNHVWSDDAHYLPTKDGCTLGFTFLEDGVLRSDLEVLEEFRRRSGLGLEDGEVWRGRRVVHHDRQPICGEITPRVWLLGALGARGLLLSPFLSECIRGQVLGQARKVPALFDVNRSEGKLGPKIRLAPGDLG</sequence>
<reference evidence="2 3" key="1">
    <citation type="submission" date="2019-08" db="EMBL/GenBank/DDBJ databases">
        <authorList>
            <person name="Liang Q."/>
        </authorList>
    </citation>
    <scope>NUCLEOTIDE SEQUENCE [LARGE SCALE GENOMIC DNA]</scope>
    <source>
        <strain evidence="2 3">V1718</strain>
    </source>
</reference>
<keyword evidence="3" id="KW-1185">Reference proteome</keyword>
<dbReference type="InterPro" id="IPR036188">
    <property type="entry name" value="FAD/NAD-bd_sf"/>
</dbReference>
<gene>
    <name evidence="2" type="ORF">FRD01_23890</name>
</gene>
<dbReference type="Proteomes" id="UP000321595">
    <property type="component" value="Chromosome"/>
</dbReference>
<name>A0A5B8XYG0_9DELT</name>
<dbReference type="Gene3D" id="3.50.50.60">
    <property type="entry name" value="FAD/NAD(P)-binding domain"/>
    <property type="match status" value="1"/>
</dbReference>
<dbReference type="KEGG" id="bbae:FRD01_23890"/>
<feature type="domain" description="FAD dependent oxidoreductase" evidence="1">
    <location>
        <begin position="138"/>
        <end position="287"/>
    </location>
</feature>
<dbReference type="AlphaFoldDB" id="A0A5B8XYG0"/>
<evidence type="ECO:0000259" key="1">
    <source>
        <dbReference type="Pfam" id="PF01266"/>
    </source>
</evidence>
<dbReference type="InterPro" id="IPR006076">
    <property type="entry name" value="FAD-dep_OxRdtase"/>
</dbReference>